<comment type="caution">
    <text evidence="2">The sequence shown here is derived from an EMBL/GenBank/DDBJ whole genome shotgun (WGS) entry which is preliminary data.</text>
</comment>
<gene>
    <name evidence="2" type="ORF">IAC58_01525</name>
</gene>
<protein>
    <recommendedName>
        <fullName evidence="4">ATPase dynein-related AAA domain-containing protein</fullName>
    </recommendedName>
</protein>
<evidence type="ECO:0000313" key="3">
    <source>
        <dbReference type="Proteomes" id="UP000823613"/>
    </source>
</evidence>
<feature type="transmembrane region" description="Helical" evidence="1">
    <location>
        <begin position="58"/>
        <end position="80"/>
    </location>
</feature>
<reference evidence="2" key="2">
    <citation type="journal article" date="2021" name="PeerJ">
        <title>Extensive microbial diversity within the chicken gut microbiome revealed by metagenomics and culture.</title>
        <authorList>
            <person name="Gilroy R."/>
            <person name="Ravi A."/>
            <person name="Getino M."/>
            <person name="Pursley I."/>
            <person name="Horton D.L."/>
            <person name="Alikhan N.F."/>
            <person name="Baker D."/>
            <person name="Gharbi K."/>
            <person name="Hall N."/>
            <person name="Watson M."/>
            <person name="Adriaenssens E.M."/>
            <person name="Foster-Nyarko E."/>
            <person name="Jarju S."/>
            <person name="Secka A."/>
            <person name="Antonio M."/>
            <person name="Oren A."/>
            <person name="Chaudhuri R.R."/>
            <person name="La Ragione R."/>
            <person name="Hildebrand F."/>
            <person name="Pallen M.J."/>
        </authorList>
    </citation>
    <scope>NUCLEOTIDE SEQUENCE</scope>
    <source>
        <strain evidence="2">11159</strain>
    </source>
</reference>
<dbReference type="InterPro" id="IPR027417">
    <property type="entry name" value="P-loop_NTPase"/>
</dbReference>
<dbReference type="SUPFAM" id="SSF52540">
    <property type="entry name" value="P-loop containing nucleoside triphosphate hydrolases"/>
    <property type="match status" value="1"/>
</dbReference>
<dbReference type="Proteomes" id="UP000823613">
    <property type="component" value="Unassembled WGS sequence"/>
</dbReference>
<sequence>MKTHFTRKNLITIGLIYFFLALVLFSALCLDGSGIFVSDNPIAEMGNAFNFLKVNGSINFYILLACFLIYVLLFSTSLIYEIRLAKYYDESAFSKKWLIVYGVTFLICLVLCFGIGLCAQYPYDIEIIKNNFILLGESLLIGLILFLLLGSFIFAICLLVINFKNIDKPFRFFGSRTKELEESEKKESEEESARLDEQGNLASAFGESNESILSASSGASGVSALASGISNNALDETKTLKDKEIVFPGLCSIDVINEANREEDFNDENINLKDLADNFRKYLAKTEKLYFDISTIREFISGLASSRLIILEGLSGTGKSSLARYFSEYISEKSYFEPVQATWRDRTSLLGFYNDFSKSYNETEFLKRMYDATFKLNHINIMVLDEVNISRVEYYFADFLSILEYPVDEWKLKIMQLPYDFDPPLHLEDGILKIPYNTWFIATANKDDSTFTITDKVYDRAITISFDDQNIPFEVNEEVNKITLSYEKLLSLFNEAINDETKIMKEDDWTKFRSLINYTYDTFDITIGNRIMHQLETLVPVYIATGGTKLEALDFMFSRKVISKLEGRFEDYIKQGLFDLKTLINKTYGEDTFKLTFKEINRLIKKL</sequence>
<reference evidence="2" key="1">
    <citation type="submission" date="2020-10" db="EMBL/GenBank/DDBJ databases">
        <authorList>
            <person name="Gilroy R."/>
        </authorList>
    </citation>
    <scope>NUCLEOTIDE SEQUENCE</scope>
    <source>
        <strain evidence="2">11159</strain>
    </source>
</reference>
<keyword evidence="1" id="KW-1133">Transmembrane helix</keyword>
<evidence type="ECO:0000313" key="2">
    <source>
        <dbReference type="EMBL" id="MBO8427223.1"/>
    </source>
</evidence>
<keyword evidence="1" id="KW-0812">Transmembrane</keyword>
<accession>A0A9D9GX50</accession>
<evidence type="ECO:0008006" key="4">
    <source>
        <dbReference type="Google" id="ProtNLM"/>
    </source>
</evidence>
<proteinExistence type="predicted"/>
<feature type="transmembrane region" description="Helical" evidence="1">
    <location>
        <begin position="139"/>
        <end position="161"/>
    </location>
</feature>
<feature type="transmembrane region" description="Helical" evidence="1">
    <location>
        <begin position="100"/>
        <end position="123"/>
    </location>
</feature>
<dbReference type="AlphaFoldDB" id="A0A9D9GX50"/>
<organism evidence="2 3">
    <name type="scientific">Candidatus Onthovivens merdipullorum</name>
    <dbReference type="NCBI Taxonomy" id="2840889"/>
    <lineage>
        <taxon>Bacteria</taxon>
        <taxon>Bacillati</taxon>
        <taxon>Bacillota</taxon>
        <taxon>Bacilli</taxon>
        <taxon>Bacillales</taxon>
        <taxon>Candidatus Onthovivens</taxon>
    </lineage>
</organism>
<name>A0A9D9GX50_9BACL</name>
<keyword evidence="1" id="KW-0472">Membrane</keyword>
<dbReference type="Gene3D" id="3.40.50.300">
    <property type="entry name" value="P-loop containing nucleotide triphosphate hydrolases"/>
    <property type="match status" value="1"/>
</dbReference>
<dbReference type="EMBL" id="JADIMY010000028">
    <property type="protein sequence ID" value="MBO8427223.1"/>
    <property type="molecule type" value="Genomic_DNA"/>
</dbReference>
<feature type="transmembrane region" description="Helical" evidence="1">
    <location>
        <begin position="12"/>
        <end position="38"/>
    </location>
</feature>
<evidence type="ECO:0000256" key="1">
    <source>
        <dbReference type="SAM" id="Phobius"/>
    </source>
</evidence>